<dbReference type="NCBIfam" id="TIGR01494">
    <property type="entry name" value="ATPase_P-type"/>
    <property type="match status" value="1"/>
</dbReference>
<evidence type="ECO:0000256" key="3">
    <source>
        <dbReference type="ARBA" id="ARBA00022475"/>
    </source>
</evidence>
<dbReference type="CDD" id="cd00371">
    <property type="entry name" value="HMA"/>
    <property type="match status" value="2"/>
</dbReference>
<evidence type="ECO:0000256" key="5">
    <source>
        <dbReference type="ARBA" id="ARBA00022723"/>
    </source>
</evidence>
<dbReference type="PRINTS" id="PR00119">
    <property type="entry name" value="CATATPASE"/>
</dbReference>
<dbReference type="Gene3D" id="3.40.1110.10">
    <property type="entry name" value="Calcium-transporting ATPase, cytoplasmic domain N"/>
    <property type="match status" value="1"/>
</dbReference>
<dbReference type="Gene3D" id="2.70.150.10">
    <property type="entry name" value="Calcium-transporting ATPase, cytoplasmic transduction domain A"/>
    <property type="match status" value="1"/>
</dbReference>
<dbReference type="GO" id="GO:0060003">
    <property type="term" value="P:copper ion export"/>
    <property type="evidence" value="ECO:0007669"/>
    <property type="project" value="UniProtKB-ARBA"/>
</dbReference>
<dbReference type="InterPro" id="IPR023214">
    <property type="entry name" value="HAD_sf"/>
</dbReference>
<name>A0A1I6FVM0_9RHOB</name>
<keyword evidence="14" id="KW-1185">Reference proteome</keyword>
<organism evidence="13 14">
    <name type="scientific">Litoreibacter janthinus</name>
    <dbReference type="NCBI Taxonomy" id="670154"/>
    <lineage>
        <taxon>Bacteria</taxon>
        <taxon>Pseudomonadati</taxon>
        <taxon>Pseudomonadota</taxon>
        <taxon>Alphaproteobacteria</taxon>
        <taxon>Rhodobacterales</taxon>
        <taxon>Roseobacteraceae</taxon>
        <taxon>Litoreibacter</taxon>
    </lineage>
</organism>
<evidence type="ECO:0000256" key="1">
    <source>
        <dbReference type="ARBA" id="ARBA00004651"/>
    </source>
</evidence>
<dbReference type="PANTHER" id="PTHR43520">
    <property type="entry name" value="ATP7, ISOFORM B"/>
    <property type="match status" value="1"/>
</dbReference>
<dbReference type="NCBIfam" id="TIGR01511">
    <property type="entry name" value="ATPase-IB1_Cu"/>
    <property type="match status" value="1"/>
</dbReference>
<dbReference type="InterPro" id="IPR006121">
    <property type="entry name" value="HMA_dom"/>
</dbReference>
<dbReference type="InterPro" id="IPR044492">
    <property type="entry name" value="P_typ_ATPase_HD_dom"/>
</dbReference>
<dbReference type="InterPro" id="IPR059000">
    <property type="entry name" value="ATPase_P-type_domA"/>
</dbReference>
<dbReference type="GO" id="GO:0005524">
    <property type="term" value="F:ATP binding"/>
    <property type="evidence" value="ECO:0007669"/>
    <property type="project" value="UniProtKB-UniRule"/>
</dbReference>
<evidence type="ECO:0000256" key="4">
    <source>
        <dbReference type="ARBA" id="ARBA00022692"/>
    </source>
</evidence>
<dbReference type="InterPro" id="IPR023299">
    <property type="entry name" value="ATPase_P-typ_cyto_dom_N"/>
</dbReference>
<dbReference type="Gene3D" id="3.40.50.1000">
    <property type="entry name" value="HAD superfamily/HAD-like"/>
    <property type="match status" value="1"/>
</dbReference>
<dbReference type="Pfam" id="PF00403">
    <property type="entry name" value="HMA"/>
    <property type="match status" value="2"/>
</dbReference>
<dbReference type="FunFam" id="2.70.150.10:FF:000020">
    <property type="entry name" value="Copper-exporting P-type ATPase A"/>
    <property type="match status" value="1"/>
</dbReference>
<evidence type="ECO:0000256" key="7">
    <source>
        <dbReference type="ARBA" id="ARBA00022840"/>
    </source>
</evidence>
<dbReference type="Gene3D" id="3.30.70.100">
    <property type="match status" value="2"/>
</dbReference>
<sequence length="814" mass="83874">MVESTHISFEIEGLSCASCVGRAERALKAVPGVLSAGVNLATSYADVDADGVDAATLVKAVSEAGYPAVIENARFEVEGLSCASCVGRAERGALAVPGVIDASVNLATSTATVSWLKGSATRADVSRAITQAGYKVTALDPEAPTHSLDEKRGDEAADLWRDTVIAAALTLPVFVLEMGSHFIPGAAAFVDATIGQYNSWLLQWILVTIVLVWPGRRFLTEGFPALFRGAPEMNALVALGTSAAWLFSTVSLFAPSLLPAGSRAVYFEAAAVIVTLILFGRWLEARAKAQTGSAIRSLLDLQPSTAQVRRGGEWEDTQISDIVQGDVILVRPGARIAVDGEIVEGQSFVDESMITGEPVPVEHSSGDAVIGGTVNGTGALHVRATAVGGDTVLAGIVRMVEQAQGAKLPIQAVVDQVVRWFVPAVLVAAFATVLIWLLFGPTLSHALVAGVSVLIVACPCAMGLATPTSVMVGTGRAAELGVLFRKGSALQTLSQVQTIAFDKTGTLTAGRPELTDIAVADGHDEASVLAAVAAVEAFSEHPISAAIVRAAEERGLSRTDASDFMSVTGMGVRALVDGADVIAGAARFMEQEGVDLGSLGPLAIGWAGEAKTPVFVAIDGKIAGAIAVADPIKPEAAELVARLRENGVQVAMITGDTVETANAVAQKLGIQNVIAGVMPDGKARAVSGLKGNGVLAFVGDGINDAPALAAADVGIAVGTGTDVAIETADVVLMSGHMTGVLNAVDMSAKTMRNIRQNLFWAFAYNTALIPVAAGILYPFWGVLLSPMLAAGAMAMSSVFVVSNALRLRRMGANA</sequence>
<keyword evidence="8" id="KW-1278">Translocase</keyword>
<evidence type="ECO:0000256" key="9">
    <source>
        <dbReference type="ARBA" id="ARBA00022989"/>
    </source>
</evidence>
<evidence type="ECO:0000256" key="8">
    <source>
        <dbReference type="ARBA" id="ARBA00022967"/>
    </source>
</evidence>
<evidence type="ECO:0000256" key="2">
    <source>
        <dbReference type="ARBA" id="ARBA00006024"/>
    </source>
</evidence>
<protein>
    <submittedName>
        <fullName evidence="13">Cu+-exporting ATPase</fullName>
    </submittedName>
</protein>
<keyword evidence="9 11" id="KW-1133">Transmembrane helix</keyword>
<feature type="domain" description="HMA" evidence="12">
    <location>
        <begin position="71"/>
        <end position="137"/>
    </location>
</feature>
<dbReference type="RefSeq" id="WP_090211827.1">
    <property type="nucleotide sequence ID" value="NZ_FOYO01000001.1"/>
</dbReference>
<dbReference type="PRINTS" id="PR00120">
    <property type="entry name" value="HATPASE"/>
</dbReference>
<dbReference type="OrthoDB" id="9807843at2"/>
<dbReference type="Proteomes" id="UP000199658">
    <property type="component" value="Unassembled WGS sequence"/>
</dbReference>
<keyword evidence="3 11" id="KW-1003">Cell membrane</keyword>
<evidence type="ECO:0000256" key="6">
    <source>
        <dbReference type="ARBA" id="ARBA00022741"/>
    </source>
</evidence>
<dbReference type="AlphaFoldDB" id="A0A1I6FVM0"/>
<dbReference type="InterPro" id="IPR018303">
    <property type="entry name" value="ATPase_P-typ_P_site"/>
</dbReference>
<dbReference type="InterPro" id="IPR027256">
    <property type="entry name" value="P-typ_ATPase_IB"/>
</dbReference>
<evidence type="ECO:0000259" key="12">
    <source>
        <dbReference type="PROSITE" id="PS50846"/>
    </source>
</evidence>
<evidence type="ECO:0000313" key="14">
    <source>
        <dbReference type="Proteomes" id="UP000199658"/>
    </source>
</evidence>
<dbReference type="SUPFAM" id="SSF81665">
    <property type="entry name" value="Calcium ATPase, transmembrane domain M"/>
    <property type="match status" value="1"/>
</dbReference>
<dbReference type="InterPro" id="IPR036412">
    <property type="entry name" value="HAD-like_sf"/>
</dbReference>
<feature type="transmembrane region" description="Helical" evidence="11">
    <location>
        <begin position="758"/>
        <end position="780"/>
    </location>
</feature>
<evidence type="ECO:0000256" key="11">
    <source>
        <dbReference type="RuleBase" id="RU362081"/>
    </source>
</evidence>
<feature type="transmembrane region" description="Helical" evidence="11">
    <location>
        <begin position="197"/>
        <end position="215"/>
    </location>
</feature>
<dbReference type="GO" id="GO:0043682">
    <property type="term" value="F:P-type divalent copper transporter activity"/>
    <property type="evidence" value="ECO:0007669"/>
    <property type="project" value="TreeGrafter"/>
</dbReference>
<evidence type="ECO:0000313" key="13">
    <source>
        <dbReference type="EMBL" id="SFR33926.1"/>
    </source>
</evidence>
<evidence type="ECO:0000256" key="10">
    <source>
        <dbReference type="ARBA" id="ARBA00023136"/>
    </source>
</evidence>
<keyword evidence="6 11" id="KW-0547">Nucleotide-binding</keyword>
<dbReference type="EMBL" id="FOYO01000001">
    <property type="protein sequence ID" value="SFR33926.1"/>
    <property type="molecule type" value="Genomic_DNA"/>
</dbReference>
<dbReference type="GO" id="GO:0016887">
    <property type="term" value="F:ATP hydrolysis activity"/>
    <property type="evidence" value="ECO:0007669"/>
    <property type="project" value="InterPro"/>
</dbReference>
<dbReference type="STRING" id="670154.SAMN04488002_0400"/>
<dbReference type="SUPFAM" id="SSF56784">
    <property type="entry name" value="HAD-like"/>
    <property type="match status" value="1"/>
</dbReference>
<dbReference type="PROSITE" id="PS00154">
    <property type="entry name" value="ATPASE_E1_E2"/>
    <property type="match status" value="1"/>
</dbReference>
<feature type="transmembrane region" description="Helical" evidence="11">
    <location>
        <begin position="786"/>
        <end position="805"/>
    </location>
</feature>
<keyword evidence="7 11" id="KW-0067">ATP-binding</keyword>
<gene>
    <name evidence="13" type="ORF">SAMN04488002_0400</name>
</gene>
<dbReference type="InterPro" id="IPR001757">
    <property type="entry name" value="P_typ_ATPase"/>
</dbReference>
<dbReference type="CDD" id="cd02094">
    <property type="entry name" value="P-type_ATPase_Cu-like"/>
    <property type="match status" value="1"/>
</dbReference>
<dbReference type="Pfam" id="PF00702">
    <property type="entry name" value="Hydrolase"/>
    <property type="match status" value="1"/>
</dbReference>
<keyword evidence="5 11" id="KW-0479">Metal-binding</keyword>
<feature type="transmembrane region" description="Helical" evidence="11">
    <location>
        <begin position="236"/>
        <end position="258"/>
    </location>
</feature>
<dbReference type="GO" id="GO:0005507">
    <property type="term" value="F:copper ion binding"/>
    <property type="evidence" value="ECO:0007669"/>
    <property type="project" value="TreeGrafter"/>
</dbReference>
<dbReference type="NCBIfam" id="TIGR01525">
    <property type="entry name" value="ATPase-IB_hvy"/>
    <property type="match status" value="1"/>
</dbReference>
<dbReference type="SUPFAM" id="SSF81653">
    <property type="entry name" value="Calcium ATPase, transduction domain A"/>
    <property type="match status" value="1"/>
</dbReference>
<feature type="transmembrane region" description="Helical" evidence="11">
    <location>
        <begin position="264"/>
        <end position="283"/>
    </location>
</feature>
<dbReference type="SFLD" id="SFLDF00027">
    <property type="entry name" value="p-type_atpase"/>
    <property type="match status" value="1"/>
</dbReference>
<dbReference type="InterPro" id="IPR008250">
    <property type="entry name" value="ATPase_P-typ_transduc_dom_A_sf"/>
</dbReference>
<dbReference type="Pfam" id="PF00122">
    <property type="entry name" value="E1-E2_ATPase"/>
    <property type="match status" value="1"/>
</dbReference>
<dbReference type="SFLD" id="SFLDG00002">
    <property type="entry name" value="C1.7:_P-type_atpase_like"/>
    <property type="match status" value="1"/>
</dbReference>
<proteinExistence type="inferred from homology"/>
<dbReference type="PROSITE" id="PS50846">
    <property type="entry name" value="HMA_2"/>
    <property type="match status" value="2"/>
</dbReference>
<feature type="transmembrane region" description="Helical" evidence="11">
    <location>
        <begin position="417"/>
        <end position="439"/>
    </location>
</feature>
<keyword evidence="4 11" id="KW-0812">Transmembrane</keyword>
<dbReference type="PANTHER" id="PTHR43520:SF8">
    <property type="entry name" value="P-TYPE CU(+) TRANSPORTER"/>
    <property type="match status" value="1"/>
</dbReference>
<dbReference type="SFLD" id="SFLDS00003">
    <property type="entry name" value="Haloacid_Dehalogenase"/>
    <property type="match status" value="1"/>
</dbReference>
<dbReference type="SUPFAM" id="SSF55008">
    <property type="entry name" value="HMA, heavy metal-associated domain"/>
    <property type="match status" value="2"/>
</dbReference>
<dbReference type="InterPro" id="IPR036163">
    <property type="entry name" value="HMA_dom_sf"/>
</dbReference>
<dbReference type="GO" id="GO:0005886">
    <property type="term" value="C:plasma membrane"/>
    <property type="evidence" value="ECO:0007669"/>
    <property type="project" value="UniProtKB-SubCell"/>
</dbReference>
<comment type="subcellular location">
    <subcellularLocation>
        <location evidence="1">Cell membrane</location>
        <topology evidence="1">Multi-pass membrane protein</topology>
    </subcellularLocation>
</comment>
<accession>A0A1I6FVM0</accession>
<dbReference type="InterPro" id="IPR023298">
    <property type="entry name" value="ATPase_P-typ_TM_dom_sf"/>
</dbReference>
<keyword evidence="10 11" id="KW-0472">Membrane</keyword>
<dbReference type="GO" id="GO:0055070">
    <property type="term" value="P:copper ion homeostasis"/>
    <property type="evidence" value="ECO:0007669"/>
    <property type="project" value="TreeGrafter"/>
</dbReference>
<reference evidence="14" key="1">
    <citation type="submission" date="2016-10" db="EMBL/GenBank/DDBJ databases">
        <authorList>
            <person name="Varghese N."/>
            <person name="Submissions S."/>
        </authorList>
    </citation>
    <scope>NUCLEOTIDE SEQUENCE [LARGE SCALE GENOMIC DNA]</scope>
    <source>
        <strain evidence="14">DSM 26921</strain>
    </source>
</reference>
<feature type="transmembrane region" description="Helical" evidence="11">
    <location>
        <begin position="445"/>
        <end position="466"/>
    </location>
</feature>
<feature type="domain" description="HMA" evidence="12">
    <location>
        <begin position="5"/>
        <end position="69"/>
    </location>
</feature>
<comment type="similarity">
    <text evidence="2 11">Belongs to the cation transport ATPase (P-type) (TC 3.A.3) family. Type IB subfamily.</text>
</comment>